<comment type="caution">
    <text evidence="1">The sequence shown here is derived from an EMBL/GenBank/DDBJ whole genome shotgun (WGS) entry which is preliminary data.</text>
</comment>
<evidence type="ECO:0000313" key="2">
    <source>
        <dbReference type="Proteomes" id="UP000324800"/>
    </source>
</evidence>
<accession>A0A5J4VZ54</accession>
<reference evidence="1 2" key="1">
    <citation type="submission" date="2019-03" db="EMBL/GenBank/DDBJ databases">
        <title>Single cell metagenomics reveals metabolic interactions within the superorganism composed of flagellate Streblomastix strix and complex community of Bacteroidetes bacteria on its surface.</title>
        <authorList>
            <person name="Treitli S.C."/>
            <person name="Kolisko M."/>
            <person name="Husnik F."/>
            <person name="Keeling P."/>
            <person name="Hampl V."/>
        </authorList>
    </citation>
    <scope>NUCLEOTIDE SEQUENCE [LARGE SCALE GENOMIC DNA]</scope>
    <source>
        <strain evidence="1">ST1C</strain>
    </source>
</reference>
<proteinExistence type="predicted"/>
<evidence type="ECO:0000313" key="1">
    <source>
        <dbReference type="EMBL" id="KAA6387961.1"/>
    </source>
</evidence>
<sequence length="73" mass="8505">MDVENEDQMMLESQVESVLKKIIKMQKLITVKQNWRPDYEYQSLKLKGINFGLYEEIIGGGEDEKEVIKGRLG</sequence>
<protein>
    <submittedName>
        <fullName evidence="1">Uncharacterized protein</fullName>
    </submittedName>
</protein>
<name>A0A5J4VZ54_9EUKA</name>
<organism evidence="1 2">
    <name type="scientific">Streblomastix strix</name>
    <dbReference type="NCBI Taxonomy" id="222440"/>
    <lineage>
        <taxon>Eukaryota</taxon>
        <taxon>Metamonada</taxon>
        <taxon>Preaxostyla</taxon>
        <taxon>Oxymonadida</taxon>
        <taxon>Streblomastigidae</taxon>
        <taxon>Streblomastix</taxon>
    </lineage>
</organism>
<gene>
    <name evidence="1" type="ORF">EZS28_016512</name>
</gene>
<dbReference type="AlphaFoldDB" id="A0A5J4VZ54"/>
<dbReference type="EMBL" id="SNRW01004171">
    <property type="protein sequence ID" value="KAA6387961.1"/>
    <property type="molecule type" value="Genomic_DNA"/>
</dbReference>
<dbReference type="Proteomes" id="UP000324800">
    <property type="component" value="Unassembled WGS sequence"/>
</dbReference>